<sequence>MKRKILSVATLAILCQVNAQIFNSGFENNNGTPISSYTKINADGNMVASYAPVQEFNTEAWIQFYDGFDNKIAFSTSSYDPAGTSNDWLITPSIAIPAVGSPTLYWKAKSYDFDFTDSYSIKVSETDNQMASFTTTLQHVTGEQAYDFNARSLDLSAYKGKTIHLAFINDTTDGYFLALDDLYISNSANCMMPDLSAFTSSNLTEKSFTANWGATSGISSVDTGLTNFVTPVSSTGIQTSTTKNYNNLQSGTRYQFFLKNADCGSGWAGPKSVFTAALLPYSYDFEYTDENYGEYDSDGWTSGTWINGSGTSAQTGSGYVFNNTSKTFAKNDWIFSYPIKLQANEKVEIKYFTQMGSATASPATLKLSVATAPNKESITQELSSSLISGNTYTEYTSSFTAPAEGVYYFGFGNVTAPVAINSSLRIDNIRFNKINLGVSNVAKNQIKVYPNPVKDILHLESSENIDKTEVYGIDGKLISTTLNSNTLNFSKISKGIYLVKIYTKSGVQTQKIIK</sequence>
<dbReference type="Pfam" id="PF07675">
    <property type="entry name" value="Cleaved_Adhesin"/>
    <property type="match status" value="1"/>
</dbReference>
<organism evidence="5 6">
    <name type="scientific">Kaistella jeonii</name>
    <dbReference type="NCBI Taxonomy" id="266749"/>
    <lineage>
        <taxon>Bacteria</taxon>
        <taxon>Pseudomonadati</taxon>
        <taxon>Bacteroidota</taxon>
        <taxon>Flavobacteriia</taxon>
        <taxon>Flavobacteriales</taxon>
        <taxon>Weeksellaceae</taxon>
        <taxon>Chryseobacterium group</taxon>
        <taxon>Kaistella</taxon>
    </lineage>
</organism>
<dbReference type="Proteomes" id="UP000031473">
    <property type="component" value="Unassembled WGS sequence"/>
</dbReference>
<dbReference type="AlphaFoldDB" id="A0A0C1FLJ3"/>
<comment type="caution">
    <text evidence="5">The sequence shown here is derived from an EMBL/GenBank/DDBJ whole genome shotgun (WGS) entry which is preliminary data.</text>
</comment>
<evidence type="ECO:0008006" key="7">
    <source>
        <dbReference type="Google" id="ProtNLM"/>
    </source>
</evidence>
<dbReference type="Gene3D" id="2.60.120.200">
    <property type="match status" value="2"/>
</dbReference>
<protein>
    <recommendedName>
        <fullName evidence="7">T9SS type A sorting domain-containing protein</fullName>
    </recommendedName>
</protein>
<feature type="domain" description="Secretion system C-terminal sorting" evidence="4">
    <location>
        <begin position="448"/>
        <end position="513"/>
    </location>
</feature>
<dbReference type="Pfam" id="PF18962">
    <property type="entry name" value="Por_Secre_tail"/>
    <property type="match status" value="1"/>
</dbReference>
<name>A0A0C1FLJ3_9FLAO</name>
<gene>
    <name evidence="5" type="ORF">OA86_09110</name>
</gene>
<dbReference type="OrthoDB" id="1401747at2"/>
<keyword evidence="1 2" id="KW-0732">Signal</keyword>
<feature type="signal peptide" evidence="2">
    <location>
        <begin position="1"/>
        <end position="19"/>
    </location>
</feature>
<feature type="chain" id="PRO_5002131852" description="T9SS type A sorting domain-containing protein" evidence="2">
    <location>
        <begin position="20"/>
        <end position="514"/>
    </location>
</feature>
<dbReference type="NCBIfam" id="TIGR04183">
    <property type="entry name" value="Por_Secre_tail"/>
    <property type="match status" value="1"/>
</dbReference>
<dbReference type="NCBIfam" id="NF038128">
    <property type="entry name" value="choice_anch_J"/>
    <property type="match status" value="1"/>
</dbReference>
<evidence type="ECO:0000256" key="1">
    <source>
        <dbReference type="ARBA" id="ARBA00022729"/>
    </source>
</evidence>
<evidence type="ECO:0000259" key="4">
    <source>
        <dbReference type="Pfam" id="PF18962"/>
    </source>
</evidence>
<evidence type="ECO:0000313" key="5">
    <source>
        <dbReference type="EMBL" id="KIA88804.1"/>
    </source>
</evidence>
<dbReference type="EMBL" id="JSYL01000005">
    <property type="protein sequence ID" value="KIA88804.1"/>
    <property type="molecule type" value="Genomic_DNA"/>
</dbReference>
<accession>A0A0C1FLJ3</accession>
<evidence type="ECO:0000256" key="2">
    <source>
        <dbReference type="SAM" id="SignalP"/>
    </source>
</evidence>
<evidence type="ECO:0000259" key="3">
    <source>
        <dbReference type="Pfam" id="PF07675"/>
    </source>
</evidence>
<evidence type="ECO:0000313" key="6">
    <source>
        <dbReference type="Proteomes" id="UP000031473"/>
    </source>
</evidence>
<feature type="domain" description="Cleaved adhesin" evidence="3">
    <location>
        <begin position="34"/>
        <end position="182"/>
    </location>
</feature>
<proteinExistence type="predicted"/>
<reference evidence="5 6" key="1">
    <citation type="submission" date="2014-10" db="EMBL/GenBank/DDBJ databases">
        <title>Kaistella jeonii genome.</title>
        <authorList>
            <person name="Clayton J.T."/>
            <person name="Newman J.D."/>
        </authorList>
    </citation>
    <scope>NUCLEOTIDE SEQUENCE [LARGE SCALE GENOMIC DNA]</scope>
    <source>
        <strain evidence="5 6">DSM 17048</strain>
    </source>
</reference>
<dbReference type="InterPro" id="IPR026444">
    <property type="entry name" value="Secre_tail"/>
</dbReference>
<dbReference type="STRING" id="266749.SAMN05421876_107110"/>
<dbReference type="InterPro" id="IPR011628">
    <property type="entry name" value="Cleaved_adhesin"/>
</dbReference>
<dbReference type="RefSeq" id="WP_039351957.1">
    <property type="nucleotide sequence ID" value="NZ_FOLA01000007.1"/>
</dbReference>
<keyword evidence="6" id="KW-1185">Reference proteome</keyword>